<name>A0A6J5R513_9CAUD</name>
<dbReference type="EMBL" id="LR797492">
    <property type="protein sequence ID" value="CAB4219922.1"/>
    <property type="molecule type" value="Genomic_DNA"/>
</dbReference>
<protein>
    <submittedName>
        <fullName evidence="8">Uncharacterized protein</fullName>
    </submittedName>
</protein>
<dbReference type="EMBL" id="LR796917">
    <property type="protein sequence ID" value="CAB4174549.1"/>
    <property type="molecule type" value="Genomic_DNA"/>
</dbReference>
<evidence type="ECO:0000313" key="5">
    <source>
        <dbReference type="EMBL" id="CAB4174549.1"/>
    </source>
</evidence>
<evidence type="ECO:0000313" key="6">
    <source>
        <dbReference type="EMBL" id="CAB4179497.1"/>
    </source>
</evidence>
<dbReference type="EMBL" id="LR796548">
    <property type="protein sequence ID" value="CAB4150695.1"/>
    <property type="molecule type" value="Genomic_DNA"/>
</dbReference>
<evidence type="ECO:0000313" key="8">
    <source>
        <dbReference type="EMBL" id="CAB4191999.1"/>
    </source>
</evidence>
<accession>A0A6J5R513</accession>
<dbReference type="EMBL" id="LR796709">
    <property type="protein sequence ID" value="CAB4161578.1"/>
    <property type="molecule type" value="Genomic_DNA"/>
</dbReference>
<evidence type="ECO:0000313" key="2">
    <source>
        <dbReference type="EMBL" id="CAB4146142.1"/>
    </source>
</evidence>
<evidence type="ECO:0000313" key="4">
    <source>
        <dbReference type="EMBL" id="CAB4161578.1"/>
    </source>
</evidence>
<dbReference type="EMBL" id="LR797434">
    <property type="protein sequence ID" value="CAB4216249.1"/>
    <property type="molecule type" value="Genomic_DNA"/>
</dbReference>
<dbReference type="EMBL" id="LR796980">
    <property type="protein sequence ID" value="CAB4179497.1"/>
    <property type="molecule type" value="Genomic_DNA"/>
</dbReference>
<evidence type="ECO:0000313" key="3">
    <source>
        <dbReference type="EMBL" id="CAB4150695.1"/>
    </source>
</evidence>
<evidence type="ECO:0000313" key="10">
    <source>
        <dbReference type="EMBL" id="CAB4219922.1"/>
    </source>
</evidence>
<sequence>MALIYNYIIGYDTEDNTWFHNVDAESDLMNCNTVYDPESQSYINEYSGDGIYLPEAEELIVKLNNTVERLNIEERLAVDAYVTRFNNAVEKLSKL</sequence>
<dbReference type="EMBL" id="LR797130">
    <property type="protein sequence ID" value="CAB4188284.1"/>
    <property type="molecule type" value="Genomic_DNA"/>
</dbReference>
<proteinExistence type="predicted"/>
<dbReference type="EMBL" id="LR796461">
    <property type="protein sequence ID" value="CAB4146142.1"/>
    <property type="molecule type" value="Genomic_DNA"/>
</dbReference>
<reference evidence="8" key="1">
    <citation type="submission" date="2020-05" db="EMBL/GenBank/DDBJ databases">
        <authorList>
            <person name="Chiriac C."/>
            <person name="Salcher M."/>
            <person name="Ghai R."/>
            <person name="Kavagutti S V."/>
        </authorList>
    </citation>
    <scope>NUCLEOTIDE SEQUENCE</scope>
</reference>
<gene>
    <name evidence="6" type="ORF">UFOVP1031_122</name>
    <name evidence="7" type="ORF">UFOVP1172_13</name>
    <name evidence="8" type="ORF">UFOVP1240_75</name>
    <name evidence="9" type="ORF">UFOVP1486_132</name>
    <name evidence="11" type="ORF">UFOVP1578_37</name>
    <name evidence="10" type="ORF">UFOVP1630_29</name>
    <name evidence="1" type="ORF">UFOVP288_92</name>
    <name evidence="2" type="ORF">UFOVP483_104</name>
    <name evidence="3" type="ORF">UFOVP573_23</name>
    <name evidence="4" type="ORF">UFOVP769_92</name>
    <name evidence="5" type="ORF">UFOVP962_60</name>
</gene>
<evidence type="ECO:0000313" key="7">
    <source>
        <dbReference type="EMBL" id="CAB4188284.1"/>
    </source>
</evidence>
<evidence type="ECO:0000313" key="11">
    <source>
        <dbReference type="EMBL" id="CAB5230621.1"/>
    </source>
</evidence>
<evidence type="ECO:0000313" key="9">
    <source>
        <dbReference type="EMBL" id="CAB4216249.1"/>
    </source>
</evidence>
<evidence type="ECO:0000313" key="1">
    <source>
        <dbReference type="EMBL" id="CAB4135704.1"/>
    </source>
</evidence>
<dbReference type="EMBL" id="LR798423">
    <property type="protein sequence ID" value="CAB5230621.1"/>
    <property type="molecule type" value="Genomic_DNA"/>
</dbReference>
<dbReference type="EMBL" id="LR796305">
    <property type="protein sequence ID" value="CAB4135704.1"/>
    <property type="molecule type" value="Genomic_DNA"/>
</dbReference>
<dbReference type="EMBL" id="LR797180">
    <property type="protein sequence ID" value="CAB4191999.1"/>
    <property type="molecule type" value="Genomic_DNA"/>
</dbReference>
<organism evidence="8">
    <name type="scientific">uncultured Caudovirales phage</name>
    <dbReference type="NCBI Taxonomy" id="2100421"/>
    <lineage>
        <taxon>Viruses</taxon>
        <taxon>Duplodnaviria</taxon>
        <taxon>Heunggongvirae</taxon>
        <taxon>Uroviricota</taxon>
        <taxon>Caudoviricetes</taxon>
        <taxon>Peduoviridae</taxon>
        <taxon>Maltschvirus</taxon>
        <taxon>Maltschvirus maltsch</taxon>
    </lineage>
</organism>